<dbReference type="SUPFAM" id="SSF159042">
    <property type="entry name" value="Plus3-like"/>
    <property type="match status" value="1"/>
</dbReference>
<evidence type="ECO:0000259" key="10">
    <source>
        <dbReference type="PROSITE" id="PS51360"/>
    </source>
</evidence>
<evidence type="ECO:0000256" key="3">
    <source>
        <dbReference type="ARBA" id="ARBA00023015"/>
    </source>
</evidence>
<reference evidence="11 12" key="1">
    <citation type="submission" date="2019-07" db="EMBL/GenBank/DDBJ databases">
        <title>Draft genome assembly of a fouling barnacle, Amphibalanus amphitrite (Darwin, 1854): The first reference genome for Thecostraca.</title>
        <authorList>
            <person name="Kim W."/>
        </authorList>
    </citation>
    <scope>NUCLEOTIDE SEQUENCE [LARGE SCALE GENOMIC DNA]</scope>
    <source>
        <strain evidence="11">SNU_AA5</strain>
        <tissue evidence="11">Soma without cirri and trophi</tissue>
    </source>
</reference>
<organism evidence="11 12">
    <name type="scientific">Amphibalanus amphitrite</name>
    <name type="common">Striped barnacle</name>
    <name type="synonym">Balanus amphitrite</name>
    <dbReference type="NCBI Taxonomy" id="1232801"/>
    <lineage>
        <taxon>Eukaryota</taxon>
        <taxon>Metazoa</taxon>
        <taxon>Ecdysozoa</taxon>
        <taxon>Arthropoda</taxon>
        <taxon>Crustacea</taxon>
        <taxon>Multicrustacea</taxon>
        <taxon>Cirripedia</taxon>
        <taxon>Thoracica</taxon>
        <taxon>Thoracicalcarea</taxon>
        <taxon>Balanomorpha</taxon>
        <taxon>Balanoidea</taxon>
        <taxon>Balanidae</taxon>
        <taxon>Amphibalaninae</taxon>
        <taxon>Amphibalanus</taxon>
    </lineage>
</organism>
<evidence type="ECO:0000256" key="9">
    <source>
        <dbReference type="SAM" id="MobiDB-lite"/>
    </source>
</evidence>
<dbReference type="PANTHER" id="PTHR13115">
    <property type="entry name" value="RNA POLYMERASE-ASSOCIATED PROTEIN RTF1 HOMOLOG"/>
    <property type="match status" value="1"/>
</dbReference>
<feature type="coiled-coil region" evidence="8">
    <location>
        <begin position="505"/>
        <end position="532"/>
    </location>
</feature>
<name>A0A6A4VAT4_AMPAM</name>
<sequence length="700" mass="79403">MSKRKNKVLISESEDSDDSASGSGSDLDSELLSLAKKKQRRDEGSPPAAAAAPADSDTSDSDDEWGAGGKKKKTVRRRAPARRSSGSGSGSGSGSESDDESEGEKPENKSEPEEGEVSDSDGDAEFDDGLDENLMGDEEDRARMEKMTEKEREQEIFNRLEKREAARTRFEIERKLKNAKRREQQKKRESRPPPKAVKEPEIKRTTDRKKAMEENKERQDKKGSALSLLKAQREQKLRDAEEREKKQEELERKKRDSAAGSAAKPAISSDSSDSDSEKRGKGGKLRTTDVYSDDSGSSSGDERSPRRRGGSSSESDTDRGHKRAQPKKIQYVTGREDLLKIRLSRHKLEKWCHAPFFADTVKGCFVRVGIGNNGAGRPVYRVAEVTAVCETAKVYQLGTTRTNKGLRLKHGGQERVFRLEFVSNQEFTDTEYSKWVEMCAMQDVELPTIDAVEKKVADLKNAKSYTYKNSDIDKIISEKSRFKQNPTNFAMKKSQLMKVREMAQSQGDEATVDRINQELNTLEERAQELDQRRTGSLQSIAYINERNRKRNVEEAEKAIMEELKQTGGKRAEDPFTRRWSRPKLMSSKGKDSEVATSAEQLRQMEEQRRLQAEMKAKEEEERKKREEEEKKKEKEKARKTEDHNDMFDAHNFDITIDLGAPPPSQTTTSSVTPKLPRQLDSITPRRSLNLEDYKKKRGLI</sequence>
<feature type="region of interest" description="Disordered" evidence="9">
    <location>
        <begin position="1"/>
        <end position="329"/>
    </location>
</feature>
<evidence type="ECO:0000313" key="12">
    <source>
        <dbReference type="Proteomes" id="UP000440578"/>
    </source>
</evidence>
<evidence type="ECO:0000256" key="4">
    <source>
        <dbReference type="ARBA" id="ARBA00023054"/>
    </source>
</evidence>
<dbReference type="FunFam" id="3.90.70.200:FF:000001">
    <property type="entry name" value="RNA polymerase-associated protein RTF1 homolog"/>
    <property type="match status" value="1"/>
</dbReference>
<keyword evidence="6" id="KW-0804">Transcription</keyword>
<dbReference type="OrthoDB" id="166375at2759"/>
<dbReference type="Proteomes" id="UP000440578">
    <property type="component" value="Unassembled WGS sequence"/>
</dbReference>
<evidence type="ECO:0000256" key="8">
    <source>
        <dbReference type="SAM" id="Coils"/>
    </source>
</evidence>
<dbReference type="InterPro" id="IPR036128">
    <property type="entry name" value="Plus3-like_sf"/>
</dbReference>
<feature type="compositionally biased region" description="Basic and acidic residues" evidence="9">
    <location>
        <begin position="562"/>
        <end position="576"/>
    </location>
</feature>
<dbReference type="PANTHER" id="PTHR13115:SF8">
    <property type="entry name" value="RNA POLYMERASE-ASSOCIATED PROTEIN RTF1 HOMOLOG"/>
    <property type="match status" value="1"/>
</dbReference>
<dbReference type="GO" id="GO:0003677">
    <property type="term" value="F:DNA binding"/>
    <property type="evidence" value="ECO:0007669"/>
    <property type="project" value="InterPro"/>
</dbReference>
<dbReference type="GO" id="GO:0016593">
    <property type="term" value="C:Cdc73/Paf1 complex"/>
    <property type="evidence" value="ECO:0007669"/>
    <property type="project" value="TreeGrafter"/>
</dbReference>
<feature type="region of interest" description="Disordered" evidence="9">
    <location>
        <begin position="562"/>
        <end position="700"/>
    </location>
</feature>
<dbReference type="AlphaFoldDB" id="A0A6A4VAT4"/>
<feature type="compositionally biased region" description="Acidic residues" evidence="9">
    <location>
        <begin position="113"/>
        <end position="139"/>
    </location>
</feature>
<dbReference type="GO" id="GO:1990269">
    <property type="term" value="F:RNA polymerase II C-terminal domain phosphoserine binding"/>
    <property type="evidence" value="ECO:0007669"/>
    <property type="project" value="TreeGrafter"/>
</dbReference>
<comment type="caution">
    <text evidence="11">The sequence shown here is derived from an EMBL/GenBank/DDBJ whole genome shotgun (WGS) entry which is preliminary data.</text>
</comment>
<feature type="compositionally biased region" description="Basic and acidic residues" evidence="9">
    <location>
        <begin position="140"/>
        <end position="176"/>
    </location>
</feature>
<feature type="compositionally biased region" description="Basic and acidic residues" evidence="9">
    <location>
        <begin position="186"/>
        <end position="223"/>
    </location>
</feature>
<proteinExistence type="predicted"/>
<gene>
    <name evidence="11" type="primary">Rtf1</name>
    <name evidence="11" type="ORF">FJT64_013857</name>
</gene>
<keyword evidence="12" id="KW-1185">Reference proteome</keyword>
<evidence type="ECO:0000256" key="6">
    <source>
        <dbReference type="ARBA" id="ARBA00023163"/>
    </source>
</evidence>
<keyword evidence="2" id="KW-0597">Phosphoprotein</keyword>
<evidence type="ECO:0000256" key="7">
    <source>
        <dbReference type="ARBA" id="ARBA00023242"/>
    </source>
</evidence>
<protein>
    <submittedName>
        <fullName evidence="11">RNA polymerase-associated protein RTF1</fullName>
    </submittedName>
</protein>
<dbReference type="Pfam" id="PF03126">
    <property type="entry name" value="Plus-3"/>
    <property type="match status" value="1"/>
</dbReference>
<keyword evidence="7" id="KW-0539">Nucleus</keyword>
<feature type="compositionally biased region" description="Basic residues" evidence="9">
    <location>
        <begin position="69"/>
        <end position="81"/>
    </location>
</feature>
<feature type="compositionally biased region" description="Basic and acidic residues" evidence="9">
    <location>
        <begin position="602"/>
        <end position="651"/>
    </location>
</feature>
<dbReference type="InterPro" id="IPR004343">
    <property type="entry name" value="Plus-3_dom"/>
</dbReference>
<feature type="compositionally biased region" description="Basic and acidic residues" evidence="9">
    <location>
        <begin position="231"/>
        <end position="257"/>
    </location>
</feature>
<keyword evidence="3" id="KW-0805">Transcription regulation</keyword>
<feature type="compositionally biased region" description="Low complexity" evidence="9">
    <location>
        <begin position="19"/>
        <end position="34"/>
    </location>
</feature>
<comment type="subcellular location">
    <subcellularLocation>
        <location evidence="1">Nucleus</location>
        <location evidence="1">Nucleoplasm</location>
    </subcellularLocation>
</comment>
<evidence type="ECO:0000256" key="1">
    <source>
        <dbReference type="ARBA" id="ARBA00004642"/>
    </source>
</evidence>
<dbReference type="EMBL" id="VIIS01002170">
    <property type="protein sequence ID" value="KAF0287738.1"/>
    <property type="molecule type" value="Genomic_DNA"/>
</dbReference>
<keyword evidence="5" id="KW-0010">Activator</keyword>
<feature type="compositionally biased region" description="Basic and acidic residues" evidence="9">
    <location>
        <begin position="103"/>
        <end position="112"/>
    </location>
</feature>
<dbReference type="SMART" id="SM00719">
    <property type="entry name" value="Plus3"/>
    <property type="match status" value="1"/>
</dbReference>
<evidence type="ECO:0000256" key="2">
    <source>
        <dbReference type="ARBA" id="ARBA00022553"/>
    </source>
</evidence>
<evidence type="ECO:0000313" key="11">
    <source>
        <dbReference type="EMBL" id="KAF0287738.1"/>
    </source>
</evidence>
<feature type="domain" description="Plus3" evidence="10">
    <location>
        <begin position="332"/>
        <end position="464"/>
    </location>
</feature>
<keyword evidence="4 8" id="KW-0175">Coiled coil</keyword>
<dbReference type="Gene3D" id="3.90.70.200">
    <property type="entry name" value="Plus-3 domain"/>
    <property type="match status" value="1"/>
</dbReference>
<feature type="compositionally biased region" description="Low complexity" evidence="9">
    <location>
        <begin position="45"/>
        <end position="56"/>
    </location>
</feature>
<evidence type="ECO:0000256" key="5">
    <source>
        <dbReference type="ARBA" id="ARBA00023159"/>
    </source>
</evidence>
<dbReference type="PROSITE" id="PS51360">
    <property type="entry name" value="PLUS3"/>
    <property type="match status" value="1"/>
</dbReference>
<accession>A0A6A4VAT4</accession>